<comment type="similarity">
    <text evidence="3">Belongs to the peptidase M1 family.</text>
</comment>
<accession>A0ABP7YB81</accession>
<keyword evidence="8" id="KW-0378">Hydrolase</keyword>
<organism evidence="15 16">
    <name type="scientific">Actinomadura keratinilytica</name>
    <dbReference type="NCBI Taxonomy" id="547461"/>
    <lineage>
        <taxon>Bacteria</taxon>
        <taxon>Bacillati</taxon>
        <taxon>Actinomycetota</taxon>
        <taxon>Actinomycetes</taxon>
        <taxon>Streptosporangiales</taxon>
        <taxon>Thermomonosporaceae</taxon>
        <taxon>Actinomadura</taxon>
    </lineage>
</organism>
<evidence type="ECO:0000256" key="3">
    <source>
        <dbReference type="ARBA" id="ARBA00010136"/>
    </source>
</evidence>
<evidence type="ECO:0000259" key="13">
    <source>
        <dbReference type="Pfam" id="PF01433"/>
    </source>
</evidence>
<dbReference type="InterPro" id="IPR001930">
    <property type="entry name" value="Peptidase_M1"/>
</dbReference>
<keyword evidence="10" id="KW-0482">Metalloprotease</keyword>
<evidence type="ECO:0000256" key="2">
    <source>
        <dbReference type="ARBA" id="ARBA00001947"/>
    </source>
</evidence>
<dbReference type="Pfam" id="PF17900">
    <property type="entry name" value="Peptidase_M1_N"/>
    <property type="match status" value="1"/>
</dbReference>
<proteinExistence type="inferred from homology"/>
<evidence type="ECO:0000256" key="1">
    <source>
        <dbReference type="ARBA" id="ARBA00000098"/>
    </source>
</evidence>
<evidence type="ECO:0000256" key="5">
    <source>
        <dbReference type="ARBA" id="ARBA00015611"/>
    </source>
</evidence>
<evidence type="ECO:0000313" key="16">
    <source>
        <dbReference type="Proteomes" id="UP001500266"/>
    </source>
</evidence>
<dbReference type="PRINTS" id="PR00756">
    <property type="entry name" value="ALADIPTASE"/>
</dbReference>
<feature type="domain" description="Peptidase M1 membrane alanine aminopeptidase" evidence="13">
    <location>
        <begin position="315"/>
        <end position="460"/>
    </location>
</feature>
<comment type="cofactor">
    <cofactor evidence="2">
        <name>Zn(2+)</name>
        <dbReference type="ChEBI" id="CHEBI:29105"/>
    </cofactor>
</comment>
<protein>
    <recommendedName>
        <fullName evidence="5">Aminopeptidase N</fullName>
        <ecNumber evidence="4">3.4.11.2</ecNumber>
    </recommendedName>
    <alternativeName>
        <fullName evidence="11">Alanine aminopeptidase</fullName>
    </alternativeName>
    <alternativeName>
        <fullName evidence="12">Lysyl aminopeptidase</fullName>
    </alternativeName>
</protein>
<dbReference type="InterPro" id="IPR045357">
    <property type="entry name" value="Aminopeptidase_N-like_N"/>
</dbReference>
<dbReference type="Gene3D" id="1.10.390.10">
    <property type="entry name" value="Neutral Protease Domain 2"/>
    <property type="match status" value="1"/>
</dbReference>
<keyword evidence="16" id="KW-1185">Reference proteome</keyword>
<dbReference type="EMBL" id="BAABDO010000011">
    <property type="protein sequence ID" value="GAA4132598.1"/>
    <property type="molecule type" value="Genomic_DNA"/>
</dbReference>
<evidence type="ECO:0000256" key="9">
    <source>
        <dbReference type="ARBA" id="ARBA00022833"/>
    </source>
</evidence>
<keyword evidence="7" id="KW-0479">Metal-binding</keyword>
<dbReference type="CDD" id="cd09603">
    <property type="entry name" value="M1_APN_like"/>
    <property type="match status" value="1"/>
</dbReference>
<evidence type="ECO:0000259" key="14">
    <source>
        <dbReference type="Pfam" id="PF17900"/>
    </source>
</evidence>
<keyword evidence="9" id="KW-0862">Zinc</keyword>
<dbReference type="InterPro" id="IPR042097">
    <property type="entry name" value="Aminopeptidase_N-like_N_sf"/>
</dbReference>
<evidence type="ECO:0000256" key="6">
    <source>
        <dbReference type="ARBA" id="ARBA00022670"/>
    </source>
</evidence>
<comment type="caution">
    <text evidence="15">The sequence shown here is derived from an EMBL/GenBank/DDBJ whole genome shotgun (WGS) entry which is preliminary data.</text>
</comment>
<evidence type="ECO:0000256" key="4">
    <source>
        <dbReference type="ARBA" id="ARBA00012564"/>
    </source>
</evidence>
<dbReference type="EC" id="3.4.11.2" evidence="4"/>
<dbReference type="Gene3D" id="2.60.40.1730">
    <property type="entry name" value="tricorn interacting facor f3 domain"/>
    <property type="match status" value="1"/>
</dbReference>
<dbReference type="PANTHER" id="PTHR11533">
    <property type="entry name" value="PROTEASE M1 ZINC METALLOPROTEASE"/>
    <property type="match status" value="1"/>
</dbReference>
<dbReference type="InterPro" id="IPR027268">
    <property type="entry name" value="Peptidase_M4/M1_CTD_sf"/>
</dbReference>
<keyword evidence="6" id="KW-0645">Protease</keyword>
<evidence type="ECO:0000313" key="15">
    <source>
        <dbReference type="EMBL" id="GAA4132598.1"/>
    </source>
</evidence>
<evidence type="ECO:0000256" key="10">
    <source>
        <dbReference type="ARBA" id="ARBA00023049"/>
    </source>
</evidence>
<gene>
    <name evidence="15" type="ORF">GCM10022416_12550</name>
</gene>
<evidence type="ECO:0000256" key="11">
    <source>
        <dbReference type="ARBA" id="ARBA00029811"/>
    </source>
</evidence>
<dbReference type="InterPro" id="IPR014782">
    <property type="entry name" value="Peptidase_M1_dom"/>
</dbReference>
<dbReference type="SUPFAM" id="SSF55486">
    <property type="entry name" value="Metalloproteases ('zincins'), catalytic domain"/>
    <property type="match status" value="1"/>
</dbReference>
<comment type="catalytic activity">
    <reaction evidence="1">
        <text>Release of an N-terminal amino acid, Xaa-|-Yaa- from a peptide, amide or arylamide. Xaa is preferably Ala, but may be most amino acids including Pro (slow action). When a terminal hydrophobic residue is followed by a prolyl residue, the two may be released as an intact Xaa-Pro dipeptide.</text>
        <dbReference type="EC" id="3.4.11.2"/>
    </reaction>
</comment>
<dbReference type="Proteomes" id="UP001500266">
    <property type="component" value="Unassembled WGS sequence"/>
</dbReference>
<evidence type="ECO:0000256" key="12">
    <source>
        <dbReference type="ARBA" id="ARBA00031533"/>
    </source>
</evidence>
<reference evidence="16" key="1">
    <citation type="journal article" date="2019" name="Int. J. Syst. Evol. Microbiol.">
        <title>The Global Catalogue of Microorganisms (GCM) 10K type strain sequencing project: providing services to taxonomists for standard genome sequencing and annotation.</title>
        <authorList>
            <consortium name="The Broad Institute Genomics Platform"/>
            <consortium name="The Broad Institute Genome Sequencing Center for Infectious Disease"/>
            <person name="Wu L."/>
            <person name="Ma J."/>
        </authorList>
    </citation>
    <scope>NUCLEOTIDE SEQUENCE [LARGE SCALE GENOMIC DNA]</scope>
    <source>
        <strain evidence="16">JCM 17316</strain>
    </source>
</reference>
<name>A0ABP7YB81_9ACTN</name>
<evidence type="ECO:0000256" key="8">
    <source>
        <dbReference type="ARBA" id="ARBA00022801"/>
    </source>
</evidence>
<dbReference type="Pfam" id="PF01433">
    <property type="entry name" value="Peptidase_M1"/>
    <property type="match status" value="1"/>
</dbReference>
<dbReference type="PANTHER" id="PTHR11533:SF297">
    <property type="entry name" value="AMINOPEPTIDASE N"/>
    <property type="match status" value="1"/>
</dbReference>
<sequence>MRATAATTAAVLLVTTGGGDASAVPGEDPADYGVIGGFGLGDPYFPHAGNGGYDVQHYDVDLTYSGRKGGEVDAAVTVNARAAQSLSAFSLDFRGPAISSVTVEGRPARHERDGQELMIIPPRMIPAGQTFTAVVRYAGRPGPMPDGPLGTYGWIPTRDGAVVLSQPDGAPTWLPVNDHPSDKATYSFRITVPKGLRAVANGRPGRVVRRGGRTTYEWAEDSPMASYLATVAIGRFRMRRGRAGRIPVITAVDPKFRGSAERVHRTTIKAVRWAEKMFGRYPFATAGAVVDDPQLDYALETQERPVYAGFVPSEEFIVHELAHQWFGNSVSVRNWRDIWLNEGFATYAEWLWRERGERGGRHRGTAEQVFRRYYRMPGDSSVFRPPPGVPGRKDMFGFSVYTRGAMCLHALRRRVGDRAFFAILREWARTHRDGSATTPEFVRLSERISGRDLDGLFRAWLYGKGKPRRW</sequence>
<feature type="domain" description="Aminopeptidase N-like N-terminal" evidence="14">
    <location>
        <begin position="56"/>
        <end position="228"/>
    </location>
</feature>
<dbReference type="InterPro" id="IPR050344">
    <property type="entry name" value="Peptidase_M1_aminopeptidases"/>
</dbReference>
<evidence type="ECO:0000256" key="7">
    <source>
        <dbReference type="ARBA" id="ARBA00022723"/>
    </source>
</evidence>
<dbReference type="SUPFAM" id="SSF63737">
    <property type="entry name" value="Leukotriene A4 hydrolase N-terminal domain"/>
    <property type="match status" value="1"/>
</dbReference>